<protein>
    <recommendedName>
        <fullName evidence="10">Type II secretion system protein L</fullName>
        <shortName evidence="10">T2SS protein L</shortName>
    </recommendedName>
</protein>
<organism evidence="14 15">
    <name type="scientific">Neiella holothuriorum</name>
    <dbReference type="NCBI Taxonomy" id="2870530"/>
    <lineage>
        <taxon>Bacteria</taxon>
        <taxon>Pseudomonadati</taxon>
        <taxon>Pseudomonadota</taxon>
        <taxon>Gammaproteobacteria</taxon>
        <taxon>Alteromonadales</taxon>
        <taxon>Echinimonadaceae</taxon>
        <taxon>Neiella</taxon>
    </lineage>
</organism>
<reference evidence="14" key="1">
    <citation type="submission" date="2021-07" db="EMBL/GenBank/DDBJ databases">
        <title>Neiella marina sp. nov., isolated from the intestinal content of sea cucumber Apostichopus japonicus.</title>
        <authorList>
            <person name="Bai X."/>
        </authorList>
    </citation>
    <scope>NUCLEOTIDE SEQUENCE</scope>
    <source>
        <strain evidence="14">126</strain>
    </source>
</reference>
<evidence type="ECO:0000256" key="2">
    <source>
        <dbReference type="ARBA" id="ARBA00005318"/>
    </source>
</evidence>
<keyword evidence="4" id="KW-1003">Cell membrane</keyword>
<evidence type="ECO:0000256" key="11">
    <source>
        <dbReference type="SAM" id="Phobius"/>
    </source>
</evidence>
<evidence type="ECO:0000259" key="12">
    <source>
        <dbReference type="Pfam" id="PF05134"/>
    </source>
</evidence>
<proteinExistence type="inferred from homology"/>
<comment type="function">
    <text evidence="10">Inner membrane component of the type II secretion system required for the energy-dependent secretion of extracellular factors such as proteases and toxins from the periplasm.</text>
</comment>
<dbReference type="Gene3D" id="3.30.420.380">
    <property type="match status" value="1"/>
</dbReference>
<evidence type="ECO:0000313" key="15">
    <source>
        <dbReference type="Proteomes" id="UP001166251"/>
    </source>
</evidence>
<evidence type="ECO:0000256" key="7">
    <source>
        <dbReference type="ARBA" id="ARBA00022927"/>
    </source>
</evidence>
<feature type="transmembrane region" description="Helical" evidence="11">
    <location>
        <begin position="238"/>
        <end position="257"/>
    </location>
</feature>
<keyword evidence="3 10" id="KW-0813">Transport</keyword>
<evidence type="ECO:0000256" key="9">
    <source>
        <dbReference type="ARBA" id="ARBA00023136"/>
    </source>
</evidence>
<accession>A0ABS7EGC8</accession>
<dbReference type="InterPro" id="IPR007812">
    <property type="entry name" value="T2SS_protein-GspL"/>
</dbReference>
<evidence type="ECO:0000256" key="4">
    <source>
        <dbReference type="ARBA" id="ARBA00022475"/>
    </source>
</evidence>
<dbReference type="NCBIfam" id="TIGR01709">
    <property type="entry name" value="typeII_sec_gspL"/>
    <property type="match status" value="1"/>
</dbReference>
<gene>
    <name evidence="14" type="primary">gspL</name>
    <name evidence="14" type="ORF">K0504_09470</name>
</gene>
<keyword evidence="8 11" id="KW-1133">Transmembrane helix</keyword>
<dbReference type="Gene3D" id="3.30.420.370">
    <property type="match status" value="1"/>
</dbReference>
<keyword evidence="9 11" id="KW-0472">Membrane</keyword>
<name>A0ABS7EGC8_9GAMM</name>
<dbReference type="CDD" id="cd24017">
    <property type="entry name" value="ASKHA_T2SSL_N"/>
    <property type="match status" value="1"/>
</dbReference>
<keyword evidence="7 10" id="KW-0653">Protein transport</keyword>
<evidence type="ECO:0000256" key="5">
    <source>
        <dbReference type="ARBA" id="ARBA00022519"/>
    </source>
</evidence>
<dbReference type="Pfam" id="PF05134">
    <property type="entry name" value="T2SSL"/>
    <property type="match status" value="1"/>
</dbReference>
<evidence type="ECO:0000256" key="3">
    <source>
        <dbReference type="ARBA" id="ARBA00022448"/>
    </source>
</evidence>
<comment type="subcellular location">
    <subcellularLocation>
        <location evidence="1">Cell inner membrane</location>
        <topology evidence="1">Single-pass membrane protein</topology>
    </subcellularLocation>
</comment>
<keyword evidence="6 11" id="KW-0812">Transmembrane</keyword>
<keyword evidence="5" id="KW-0997">Cell inner membrane</keyword>
<evidence type="ECO:0000259" key="13">
    <source>
        <dbReference type="Pfam" id="PF12693"/>
    </source>
</evidence>
<dbReference type="InterPro" id="IPR025691">
    <property type="entry name" value="GspL_pp_dom"/>
</dbReference>
<sequence>MRLTSHSDQAIPWLVWSQRERDVIASGELADADHLHELQTWSADRQIIALAPLQDCGLAQLAVPKKNRRQAMAALPYMLEDDLAEDVEQIHLTVTAQLGDEVGVCFVSHSKMELWLSWFQNAELQVGKIVPDVLALPLQDEQWHAAQLGDNWLIRQGSNQGVVLDDDDWFAAWWRQAELPEQGLVAHTPWPQEHSSDAVITELAELPLASLVDGAIHTNINLRHGQYRIRNKRTPQALRPWLSVAALAAIALTLYLINVGLRISELNHQANLVQAEVENTYKIAFPKAKRFTNLRAQMRQKLKEAGGGSGSDHGFLSALHDLADTLRAIDGLTIESLKFDSKRKEVRIQAVASDFQQFEQFKSAIIDPYQAEVGALNKSNGKVNGTLTIRRVS</sequence>
<feature type="domain" description="GspL periplasmic" evidence="13">
    <location>
        <begin position="238"/>
        <end position="391"/>
    </location>
</feature>
<evidence type="ECO:0000256" key="6">
    <source>
        <dbReference type="ARBA" id="ARBA00022692"/>
    </source>
</evidence>
<dbReference type="EMBL" id="JAHZSS010000009">
    <property type="protein sequence ID" value="MBW8191264.1"/>
    <property type="molecule type" value="Genomic_DNA"/>
</dbReference>
<evidence type="ECO:0000313" key="14">
    <source>
        <dbReference type="EMBL" id="MBW8191264.1"/>
    </source>
</evidence>
<evidence type="ECO:0000256" key="1">
    <source>
        <dbReference type="ARBA" id="ARBA00004377"/>
    </source>
</evidence>
<dbReference type="Gene3D" id="3.30.1360.100">
    <property type="entry name" value="General secretion pathway protein M, EpsM"/>
    <property type="match status" value="1"/>
</dbReference>
<dbReference type="Pfam" id="PF12693">
    <property type="entry name" value="GspL_C"/>
    <property type="match status" value="1"/>
</dbReference>
<feature type="domain" description="GspL cytoplasmic actin-ATPase-like" evidence="12">
    <location>
        <begin position="2"/>
        <end position="229"/>
    </location>
</feature>
<comment type="similarity">
    <text evidence="2 10">Belongs to the GSP L family.</text>
</comment>
<keyword evidence="15" id="KW-1185">Reference proteome</keyword>
<evidence type="ECO:0000256" key="10">
    <source>
        <dbReference type="PIRNR" id="PIRNR015761"/>
    </source>
</evidence>
<dbReference type="PIRSF" id="PIRSF015761">
    <property type="entry name" value="Protein_L"/>
    <property type="match status" value="1"/>
</dbReference>
<dbReference type="InterPro" id="IPR043129">
    <property type="entry name" value="ATPase_NBD"/>
</dbReference>
<dbReference type="Proteomes" id="UP001166251">
    <property type="component" value="Unassembled WGS sequence"/>
</dbReference>
<evidence type="ECO:0000256" key="8">
    <source>
        <dbReference type="ARBA" id="ARBA00022989"/>
    </source>
</evidence>
<dbReference type="RefSeq" id="WP_220103942.1">
    <property type="nucleotide sequence ID" value="NZ_JAHZSS010000009.1"/>
</dbReference>
<dbReference type="InterPro" id="IPR024230">
    <property type="entry name" value="GspL_cyto_dom"/>
</dbReference>
<dbReference type="SUPFAM" id="SSF53067">
    <property type="entry name" value="Actin-like ATPase domain"/>
    <property type="match status" value="2"/>
</dbReference>
<comment type="caution">
    <text evidence="14">The sequence shown here is derived from an EMBL/GenBank/DDBJ whole genome shotgun (WGS) entry which is preliminary data.</text>
</comment>